<proteinExistence type="evidence at transcript level"/>
<dbReference type="ESTHER" id="chisp-a0a0k0xrt4">
    <property type="family name" value="Carb_B_Arthropoda"/>
</dbReference>
<keyword evidence="2" id="KW-0719">Serine esterase</keyword>
<dbReference type="SUPFAM" id="SSF53474">
    <property type="entry name" value="alpha/beta-Hydrolases"/>
    <property type="match status" value="1"/>
</dbReference>
<evidence type="ECO:0000256" key="4">
    <source>
        <dbReference type="ARBA" id="ARBA00023157"/>
    </source>
</evidence>
<dbReference type="PROSITE" id="PS00122">
    <property type="entry name" value="CARBOXYLESTERASE_B_1"/>
    <property type="match status" value="1"/>
</dbReference>
<evidence type="ECO:0000256" key="1">
    <source>
        <dbReference type="ARBA" id="ARBA00005964"/>
    </source>
</evidence>
<evidence type="ECO:0000256" key="5">
    <source>
        <dbReference type="ARBA" id="ARBA00023180"/>
    </source>
</evidence>
<feature type="signal peptide" evidence="6">
    <location>
        <begin position="1"/>
        <end position="17"/>
    </location>
</feature>
<dbReference type="InterPro" id="IPR029058">
    <property type="entry name" value="AB_hydrolase_fold"/>
</dbReference>
<reference evidence="8" key="1">
    <citation type="journal article" date="2015" name="J. Insect Sci.">
        <title>Identification of Putative Carboxylesterase and Glutathione S-transferase Genes from the Antennae of the Chilo suppressalis (Lepidoptera: Pyralidae).</title>
        <authorList>
            <person name="Liu S."/>
            <person name="Gong Z.J."/>
            <person name="Rao X.J."/>
            <person name="Li M.Y."/>
            <person name="Li S.G."/>
        </authorList>
    </citation>
    <scope>NUCLEOTIDE SEQUENCE</scope>
</reference>
<dbReference type="OrthoDB" id="19653at2759"/>
<keyword evidence="4" id="KW-1015">Disulfide bond</keyword>
<dbReference type="InterPro" id="IPR019826">
    <property type="entry name" value="Carboxylesterase_B_AS"/>
</dbReference>
<evidence type="ECO:0000256" key="6">
    <source>
        <dbReference type="RuleBase" id="RU361235"/>
    </source>
</evidence>
<dbReference type="InterPro" id="IPR050309">
    <property type="entry name" value="Type-B_Carboxylest/Lipase"/>
</dbReference>
<comment type="similarity">
    <text evidence="1 6">Belongs to the type-B carboxylesterase/lipase family.</text>
</comment>
<organism evidence="8">
    <name type="scientific">Chilo suppressalis</name>
    <name type="common">Asiatic rice borer moth</name>
    <dbReference type="NCBI Taxonomy" id="168631"/>
    <lineage>
        <taxon>Eukaryota</taxon>
        <taxon>Metazoa</taxon>
        <taxon>Ecdysozoa</taxon>
        <taxon>Arthropoda</taxon>
        <taxon>Hexapoda</taxon>
        <taxon>Insecta</taxon>
        <taxon>Pterygota</taxon>
        <taxon>Neoptera</taxon>
        <taxon>Endopterygota</taxon>
        <taxon>Lepidoptera</taxon>
        <taxon>Glossata</taxon>
        <taxon>Ditrysia</taxon>
        <taxon>Pyraloidea</taxon>
        <taxon>Crambidae</taxon>
        <taxon>Crambinae</taxon>
        <taxon>Chilo</taxon>
    </lineage>
</organism>
<dbReference type="Pfam" id="PF00135">
    <property type="entry name" value="COesterase"/>
    <property type="match status" value="1"/>
</dbReference>
<dbReference type="InterPro" id="IPR002018">
    <property type="entry name" value="CarbesteraseB"/>
</dbReference>
<sequence length="583" mass="66071">MVVSVMKWVALTTLIAAGLVQIPSPVVRVSSGLLRGRLDPGGTYYQYFGVPYGTVDETNRFQAPLPPPTWEGVYNAIEENTWCPQKFFGTNIPLGHPNCLKVNIYAPVTTSLAPTERFLPVMVFIHGGCFFEGSGTRFFYGGDYFTDHGVIFVGINYRLNVEGFLCLGIKEAPGNAGLKDQIAALKWIKQNIRAFGGDPDNVTLFGESAGAVSISFLMLSPSANGLFHKAILQSGSSLAPWGIQHDPIGIASALVKEFGYNTKDPHEIYNILSNIPYNDLIQAIKYSETKNWVTADILFVPCVENEIEGVEPIITQFPLEIISLGNYTKVPMIIGYNDREGIFFVAKDFGTSVKEVDTAEFLKNDLVFSSTLEKNDTANKVRDYYFSSEQDELIMSVVDLYSDLHFKFPSIIEMEMYARTTDESLFFYLFRYSGYMNVPKMVSFFTGVRGASHADELFYMMRPNVLPMPQRWFDLHDQITLQMMLTMWTNFAKYSDPTPVTSDLLPIKWLPSREWNPRALVIDHILTTAPLWDEYSARFWNDTYNKYRRKDYGFHHLNMLSFSNKGDCCDFNRPICNNTTNNL</sequence>
<accession>A0A0K0XRT4</accession>
<dbReference type="EMBL" id="KP938884">
    <property type="protein sequence ID" value="AKS40365.1"/>
    <property type="molecule type" value="mRNA"/>
</dbReference>
<keyword evidence="3 6" id="KW-0378">Hydrolase</keyword>
<evidence type="ECO:0000256" key="2">
    <source>
        <dbReference type="ARBA" id="ARBA00022487"/>
    </source>
</evidence>
<dbReference type="PANTHER" id="PTHR11559">
    <property type="entry name" value="CARBOXYLESTERASE"/>
    <property type="match status" value="1"/>
</dbReference>
<evidence type="ECO:0000256" key="3">
    <source>
        <dbReference type="ARBA" id="ARBA00022801"/>
    </source>
</evidence>
<dbReference type="GO" id="GO:0052689">
    <property type="term" value="F:carboxylic ester hydrolase activity"/>
    <property type="evidence" value="ECO:0007669"/>
    <property type="project" value="UniProtKB-KW"/>
</dbReference>
<name>A0A0K0XRT4_CHISP</name>
<keyword evidence="5" id="KW-0325">Glycoprotein</keyword>
<feature type="domain" description="Carboxylesterase type B" evidence="7">
    <location>
        <begin position="24"/>
        <end position="517"/>
    </location>
</feature>
<dbReference type="AlphaFoldDB" id="A0A0K0XRT4"/>
<protein>
    <recommendedName>
        <fullName evidence="6">Carboxylic ester hydrolase</fullName>
        <ecNumber evidence="6">3.1.1.-</ecNumber>
    </recommendedName>
</protein>
<feature type="non-terminal residue" evidence="8">
    <location>
        <position position="1"/>
    </location>
</feature>
<dbReference type="Gene3D" id="3.40.50.1820">
    <property type="entry name" value="alpha/beta hydrolase"/>
    <property type="match status" value="1"/>
</dbReference>
<evidence type="ECO:0000259" key="7">
    <source>
        <dbReference type="Pfam" id="PF00135"/>
    </source>
</evidence>
<evidence type="ECO:0000313" key="8">
    <source>
        <dbReference type="EMBL" id="AKS40365.1"/>
    </source>
</evidence>
<dbReference type="EC" id="3.1.1.-" evidence="6"/>
<keyword evidence="6" id="KW-0732">Signal</keyword>
<feature type="chain" id="PRO_5005392789" description="Carboxylic ester hydrolase" evidence="6">
    <location>
        <begin position="18"/>
        <end position="583"/>
    </location>
</feature>